<comment type="caution">
    <text evidence="2">The sequence shown here is derived from an EMBL/GenBank/DDBJ whole genome shotgun (WGS) entry which is preliminary data.</text>
</comment>
<feature type="domain" description="Putative regulatory protein FmdB zinc ribbon" evidence="1">
    <location>
        <begin position="1"/>
        <end position="41"/>
    </location>
</feature>
<dbReference type="PANTHER" id="PTHR34404:SF2">
    <property type="entry name" value="CONSERVED SERINE RICH PROTEIN"/>
    <property type="match status" value="1"/>
</dbReference>
<dbReference type="InterPro" id="IPR013429">
    <property type="entry name" value="Regulatory_FmdB_Zinc_ribbon"/>
</dbReference>
<dbReference type="EMBL" id="DSOL01000241">
    <property type="protein sequence ID" value="HEN28646.1"/>
    <property type="molecule type" value="Genomic_DNA"/>
</dbReference>
<dbReference type="AlphaFoldDB" id="A0A7C2K2E6"/>
<sequence>MPIFEFKCKNCGWVFEELYTNGDSLPTKCSKCGGELVRVYSGSVGLSFKGSGFYVNDYGKSCSTCKASTEESSDKK</sequence>
<dbReference type="SMART" id="SM00834">
    <property type="entry name" value="CxxC_CXXC_SSSS"/>
    <property type="match status" value="1"/>
</dbReference>
<dbReference type="NCBIfam" id="TIGR02605">
    <property type="entry name" value="CxxC_CxxC_SSSS"/>
    <property type="match status" value="1"/>
</dbReference>
<dbReference type="Pfam" id="PF09723">
    <property type="entry name" value="Zn_ribbon_8"/>
    <property type="match status" value="1"/>
</dbReference>
<evidence type="ECO:0000313" key="2">
    <source>
        <dbReference type="EMBL" id="HEN28646.1"/>
    </source>
</evidence>
<evidence type="ECO:0000259" key="1">
    <source>
        <dbReference type="SMART" id="SM00834"/>
    </source>
</evidence>
<dbReference type="PANTHER" id="PTHR34404">
    <property type="entry name" value="REGULATORY PROTEIN, FMDB FAMILY"/>
    <property type="match status" value="1"/>
</dbReference>
<accession>A0A7C2K2E6</accession>
<proteinExistence type="predicted"/>
<gene>
    <name evidence="2" type="ORF">ENQ77_08415</name>
</gene>
<name>A0A7C2K2E6_UNCW3</name>
<protein>
    <submittedName>
        <fullName evidence="2">Zinc ribbon domain-containing protein</fullName>
    </submittedName>
</protein>
<reference evidence="2" key="1">
    <citation type="journal article" date="2020" name="mSystems">
        <title>Genome- and Community-Level Interaction Insights into Carbon Utilization and Element Cycling Functions of Hydrothermarchaeota in Hydrothermal Sediment.</title>
        <authorList>
            <person name="Zhou Z."/>
            <person name="Liu Y."/>
            <person name="Xu W."/>
            <person name="Pan J."/>
            <person name="Luo Z.H."/>
            <person name="Li M."/>
        </authorList>
    </citation>
    <scope>NUCLEOTIDE SEQUENCE [LARGE SCALE GENOMIC DNA]</scope>
    <source>
        <strain evidence="2">SpSt-34</strain>
    </source>
</reference>
<organism evidence="2">
    <name type="scientific">candidate division WOR-3 bacterium</name>
    <dbReference type="NCBI Taxonomy" id="2052148"/>
    <lineage>
        <taxon>Bacteria</taxon>
        <taxon>Bacteria division WOR-3</taxon>
    </lineage>
</organism>